<evidence type="ECO:0000256" key="6">
    <source>
        <dbReference type="ARBA" id="ARBA00022741"/>
    </source>
</evidence>
<evidence type="ECO:0000313" key="9">
    <source>
        <dbReference type="EMBL" id="KAA1248461.1"/>
    </source>
</evidence>
<keyword evidence="7" id="KW-0067">ATP-binding</keyword>
<evidence type="ECO:0000256" key="5">
    <source>
        <dbReference type="ARBA" id="ARBA00022723"/>
    </source>
</evidence>
<reference evidence="9 10" key="1">
    <citation type="submission" date="2019-09" db="EMBL/GenBank/DDBJ databases">
        <title>Report of infection by Mycobacterium simiae a patient suffering from pulmonary tuberculosis.</title>
        <authorList>
            <person name="Mohanty P.S."/>
            <person name="Bansal A.K."/>
            <person name="Singh H."/>
            <person name="Sharma S."/>
            <person name="Patil S.A."/>
            <person name="Upadhaya P."/>
            <person name="Singh P.K."/>
            <person name="Kumar D."/>
            <person name="Kumar S."/>
            <person name="Singh R.K."/>
            <person name="Chaudhary B."/>
        </authorList>
    </citation>
    <scope>NUCLEOTIDE SEQUENCE [LARGE SCALE GENOMIC DNA]</scope>
    <source>
        <strain evidence="9 10">JAL-560-SIM</strain>
    </source>
</reference>
<keyword evidence="3" id="KW-0808">Transferase</keyword>
<dbReference type="RefSeq" id="WP_188113050.1">
    <property type="nucleotide sequence ID" value="NZ_VTZN01000157.1"/>
</dbReference>
<dbReference type="InterPro" id="IPR003846">
    <property type="entry name" value="SelO"/>
</dbReference>
<name>A0A5B1BKG9_MYCSI</name>
<keyword evidence="10" id="KW-1185">Reference proteome</keyword>
<keyword evidence="5" id="KW-0479">Metal-binding</keyword>
<dbReference type="EMBL" id="VTZN01000157">
    <property type="protein sequence ID" value="KAA1248461.1"/>
    <property type="molecule type" value="Genomic_DNA"/>
</dbReference>
<dbReference type="Proteomes" id="UP000324701">
    <property type="component" value="Unassembled WGS sequence"/>
</dbReference>
<evidence type="ECO:0000256" key="7">
    <source>
        <dbReference type="ARBA" id="ARBA00022840"/>
    </source>
</evidence>
<keyword evidence="4" id="KW-0548">Nucleotidyltransferase</keyword>
<comment type="caution">
    <text evidence="9">The sequence shown here is derived from an EMBL/GenBank/DDBJ whole genome shotgun (WGS) entry which is preliminary data.</text>
</comment>
<evidence type="ECO:0000256" key="8">
    <source>
        <dbReference type="ARBA" id="ARBA00022842"/>
    </source>
</evidence>
<evidence type="ECO:0000256" key="2">
    <source>
        <dbReference type="ARBA" id="ARBA00009747"/>
    </source>
</evidence>
<organism evidence="9 10">
    <name type="scientific">Mycobacterium simiae</name>
    <name type="common">Mycobacterium habana</name>
    <dbReference type="NCBI Taxonomy" id="1784"/>
    <lineage>
        <taxon>Bacteria</taxon>
        <taxon>Bacillati</taxon>
        <taxon>Actinomycetota</taxon>
        <taxon>Actinomycetes</taxon>
        <taxon>Mycobacteriales</taxon>
        <taxon>Mycobacteriaceae</taxon>
        <taxon>Mycobacterium</taxon>
        <taxon>Mycobacterium simiae complex</taxon>
    </lineage>
</organism>
<evidence type="ECO:0000256" key="3">
    <source>
        <dbReference type="ARBA" id="ARBA00022679"/>
    </source>
</evidence>
<proteinExistence type="inferred from homology"/>
<dbReference type="GO" id="GO:0005524">
    <property type="term" value="F:ATP binding"/>
    <property type="evidence" value="ECO:0007669"/>
    <property type="project" value="UniProtKB-KW"/>
</dbReference>
<keyword evidence="6" id="KW-0547">Nucleotide-binding</keyword>
<evidence type="ECO:0000256" key="1">
    <source>
        <dbReference type="ARBA" id="ARBA00001946"/>
    </source>
</evidence>
<gene>
    <name evidence="9" type="ORF">F0Q45_20375</name>
</gene>
<dbReference type="AlphaFoldDB" id="A0A5B1BKG9"/>
<comment type="similarity">
    <text evidence="2">Belongs to the SELO family.</text>
</comment>
<accession>A0A5B1BKG9</accession>
<evidence type="ECO:0000256" key="4">
    <source>
        <dbReference type="ARBA" id="ARBA00022695"/>
    </source>
</evidence>
<dbReference type="Pfam" id="PF02696">
    <property type="entry name" value="SelO"/>
    <property type="match status" value="1"/>
</dbReference>
<feature type="non-terminal residue" evidence="9">
    <location>
        <position position="1"/>
    </location>
</feature>
<evidence type="ECO:0008006" key="11">
    <source>
        <dbReference type="Google" id="ProtNLM"/>
    </source>
</evidence>
<dbReference type="GO" id="GO:0046872">
    <property type="term" value="F:metal ion binding"/>
    <property type="evidence" value="ECO:0007669"/>
    <property type="project" value="UniProtKB-KW"/>
</dbReference>
<comment type="cofactor">
    <cofactor evidence="1">
        <name>Mg(2+)</name>
        <dbReference type="ChEBI" id="CHEBI:18420"/>
    </cofactor>
</comment>
<protein>
    <recommendedName>
        <fullName evidence="11">Selenoprotein O</fullName>
    </recommendedName>
</protein>
<sequence length="203" mass="22670">VFSSIDHWGRYAYGNQPVIAGWNLARFAEALLPLFAEDTQEAIALAEQALGVFRIRYDAVWSSGMRAKLGLRTAGTVVDELLPMLQDSGVDYTSFFRHLGQAARGDAEPARGLFVDLARFDDWLSRWQALGPEAELMDRVNPIYIPRNHLVEEALAAATDGDLRPVERLLEAVTHPYAERPGLERYARPAPEDFGAYRTFCGT</sequence>
<dbReference type="GO" id="GO:0070733">
    <property type="term" value="F:AMPylase activity"/>
    <property type="evidence" value="ECO:0007669"/>
    <property type="project" value="TreeGrafter"/>
</dbReference>
<dbReference type="PANTHER" id="PTHR32057:SF14">
    <property type="entry name" value="PROTEIN ADENYLYLTRANSFERASE SELO, MITOCHONDRIAL"/>
    <property type="match status" value="1"/>
</dbReference>
<evidence type="ECO:0000313" key="10">
    <source>
        <dbReference type="Proteomes" id="UP000324701"/>
    </source>
</evidence>
<keyword evidence="8" id="KW-0460">Magnesium</keyword>
<dbReference type="PANTHER" id="PTHR32057">
    <property type="entry name" value="PROTEIN ADENYLYLTRANSFERASE SELO, MITOCHONDRIAL"/>
    <property type="match status" value="1"/>
</dbReference>